<evidence type="ECO:0000313" key="1">
    <source>
        <dbReference type="EMBL" id="EAR11706.1"/>
    </source>
</evidence>
<dbReference type="OrthoDB" id="5903604at2"/>
<evidence type="ECO:0008006" key="3">
    <source>
        <dbReference type="Google" id="ProtNLM"/>
    </source>
</evidence>
<dbReference type="AlphaFoldDB" id="A4C2A5"/>
<dbReference type="Pfam" id="PF14253">
    <property type="entry name" value="AbiH"/>
    <property type="match status" value="1"/>
</dbReference>
<dbReference type="InterPro" id="IPR025935">
    <property type="entry name" value="AbiH"/>
</dbReference>
<sequence length="363" mass="42738">MALDQIVIIGNGFDKSIGCPSSYREFLFFLLKKEITKVCNEENHQPNKFYEAKNPIFTFHFIRFVGKENFLSAIDKIKTIKDVRLFFEKDIVMYRFISPFIEELFNTENDNWGDIEVIYYKSLLSISKKDNQNIPLLNSQLEFIRDELLKYLSDLNLVTSAVHRFGPNDFSDILLKETRANGVNNSSTKKEVRLDNICFINFNYTNFLNEIISKTEFKNSKVISIHGNINNKEDVIFGYGDEDNEDFNNLKNDGRNVLLKHIKTYNYQNNDNYKKLLVFLSRSKDFQVVIYGHSCSLSDKVLLREIFENNKCKSIRVLHYKGSKNYYDILYNISRVFQKNKQVREKVNPFDELDEIPQIDLVK</sequence>
<protein>
    <recommendedName>
        <fullName evidence="3">Bacteriophage abortive infection AbiH</fullName>
    </recommendedName>
</protein>
<dbReference type="RefSeq" id="WP_004568786.1">
    <property type="nucleotide sequence ID" value="NZ_CH724148.1"/>
</dbReference>
<dbReference type="Proteomes" id="UP000003053">
    <property type="component" value="Unassembled WGS sequence"/>
</dbReference>
<evidence type="ECO:0000313" key="2">
    <source>
        <dbReference type="Proteomes" id="UP000003053"/>
    </source>
</evidence>
<comment type="caution">
    <text evidence="1">The sequence shown here is derived from an EMBL/GenBank/DDBJ whole genome shotgun (WGS) entry which is preliminary data.</text>
</comment>
<name>A4C2A5_9FLAO</name>
<organism evidence="1 2">
    <name type="scientific">Polaribacter irgensii 23-P</name>
    <dbReference type="NCBI Taxonomy" id="313594"/>
    <lineage>
        <taxon>Bacteria</taxon>
        <taxon>Pseudomonadati</taxon>
        <taxon>Bacteroidota</taxon>
        <taxon>Flavobacteriia</taxon>
        <taxon>Flavobacteriales</taxon>
        <taxon>Flavobacteriaceae</taxon>
    </lineage>
</organism>
<accession>A4C2A5</accession>
<gene>
    <name evidence="1" type="ORF">PI23P_00840</name>
</gene>
<dbReference type="HOGENOM" id="CLU_642135_0_0_10"/>
<keyword evidence="2" id="KW-1185">Reference proteome</keyword>
<reference evidence="1 2" key="1">
    <citation type="submission" date="2006-02" db="EMBL/GenBank/DDBJ databases">
        <authorList>
            <person name="Murray A."/>
            <person name="Staley J."/>
            <person name="Ferriera S."/>
            <person name="Johnson J."/>
            <person name="Kravitz S."/>
            <person name="Halpern A."/>
            <person name="Remington K."/>
            <person name="Beeson K."/>
            <person name="Tran B."/>
            <person name="Rogers Y.-H."/>
            <person name="Friedman R."/>
            <person name="Venter J.C."/>
        </authorList>
    </citation>
    <scope>NUCLEOTIDE SEQUENCE [LARGE SCALE GENOMIC DNA]</scope>
    <source>
        <strain evidence="1 2">23-P</strain>
    </source>
</reference>
<proteinExistence type="predicted"/>
<dbReference type="EMBL" id="AAOG01000004">
    <property type="protein sequence ID" value="EAR11706.1"/>
    <property type="molecule type" value="Genomic_DNA"/>
</dbReference>
<dbReference type="eggNOG" id="ENOG503274K">
    <property type="taxonomic scope" value="Bacteria"/>
</dbReference>